<feature type="region of interest" description="Disordered" evidence="1">
    <location>
        <begin position="22"/>
        <end position="86"/>
    </location>
</feature>
<sequence>MLRCEESLSCVALRITWVWDGEDTNTRANRRRAEEEIDDGGVPPQGMQGDQAHLGSKRSGTTPRDHSKGPRGGPQPLAKQAAKISSNYTWRKHVRVAD</sequence>
<dbReference type="AlphaFoldDB" id="M1DKR2"/>
<dbReference type="InParanoid" id="M1DKR2"/>
<dbReference type="HOGENOM" id="CLU_2337634_0_0_1"/>
<dbReference type="Proteomes" id="UP000011115">
    <property type="component" value="Unassembled WGS sequence"/>
</dbReference>
<proteinExistence type="predicted"/>
<name>M1DKR2_SOLTU</name>
<reference evidence="3" key="1">
    <citation type="journal article" date="2011" name="Nature">
        <title>Genome sequence and analysis of the tuber crop potato.</title>
        <authorList>
            <consortium name="The Potato Genome Sequencing Consortium"/>
        </authorList>
    </citation>
    <scope>NUCLEOTIDE SEQUENCE [LARGE SCALE GENOMIC DNA]</scope>
    <source>
        <strain evidence="3">cv. DM1-3 516 R44</strain>
    </source>
</reference>
<dbReference type="EnsemblPlants" id="PGSC0003DMT400090595">
    <property type="protein sequence ID" value="PGSC0003DMT400090595"/>
    <property type="gene ID" value="PGSC0003DMG400040166"/>
</dbReference>
<accession>M1DKR2</accession>
<evidence type="ECO:0000313" key="3">
    <source>
        <dbReference type="Proteomes" id="UP000011115"/>
    </source>
</evidence>
<keyword evidence="3" id="KW-1185">Reference proteome</keyword>
<dbReference type="Gramene" id="PGSC0003DMT400090595">
    <property type="protein sequence ID" value="PGSC0003DMT400090595"/>
    <property type="gene ID" value="PGSC0003DMG400040166"/>
</dbReference>
<dbReference type="PaxDb" id="4113-PGSC0003DMT400090595"/>
<evidence type="ECO:0000256" key="1">
    <source>
        <dbReference type="SAM" id="MobiDB-lite"/>
    </source>
</evidence>
<reference evidence="2" key="2">
    <citation type="submission" date="2015-06" db="UniProtKB">
        <authorList>
            <consortium name="EnsemblPlants"/>
        </authorList>
    </citation>
    <scope>IDENTIFICATION</scope>
    <source>
        <strain evidence="2">DM1-3 516 R44</strain>
    </source>
</reference>
<organism evidence="2 3">
    <name type="scientific">Solanum tuberosum</name>
    <name type="common">Potato</name>
    <dbReference type="NCBI Taxonomy" id="4113"/>
    <lineage>
        <taxon>Eukaryota</taxon>
        <taxon>Viridiplantae</taxon>
        <taxon>Streptophyta</taxon>
        <taxon>Embryophyta</taxon>
        <taxon>Tracheophyta</taxon>
        <taxon>Spermatophyta</taxon>
        <taxon>Magnoliopsida</taxon>
        <taxon>eudicotyledons</taxon>
        <taxon>Gunneridae</taxon>
        <taxon>Pentapetalae</taxon>
        <taxon>asterids</taxon>
        <taxon>lamiids</taxon>
        <taxon>Solanales</taxon>
        <taxon>Solanaceae</taxon>
        <taxon>Solanoideae</taxon>
        <taxon>Solaneae</taxon>
        <taxon>Solanum</taxon>
    </lineage>
</organism>
<evidence type="ECO:0000313" key="2">
    <source>
        <dbReference type="EnsemblPlants" id="PGSC0003DMT400090595"/>
    </source>
</evidence>
<protein>
    <submittedName>
        <fullName evidence="2">Uncharacterized protein</fullName>
    </submittedName>
</protein>